<dbReference type="AlphaFoldDB" id="A0A813EJI8"/>
<evidence type="ECO:0000313" key="2">
    <source>
        <dbReference type="EMBL" id="CAE8598592.1"/>
    </source>
</evidence>
<reference evidence="2" key="1">
    <citation type="submission" date="2021-02" db="EMBL/GenBank/DDBJ databases">
        <authorList>
            <person name="Dougan E. K."/>
            <person name="Rhodes N."/>
            <person name="Thang M."/>
            <person name="Chan C."/>
        </authorList>
    </citation>
    <scope>NUCLEOTIDE SEQUENCE</scope>
</reference>
<feature type="region of interest" description="Disordered" evidence="1">
    <location>
        <begin position="57"/>
        <end position="94"/>
    </location>
</feature>
<feature type="non-terminal residue" evidence="2">
    <location>
        <position position="112"/>
    </location>
</feature>
<protein>
    <submittedName>
        <fullName evidence="2">Uncharacterized protein</fullName>
    </submittedName>
</protein>
<proteinExistence type="predicted"/>
<sequence>MTSCPPFKQKHDYYSPSSFKQTSLNCLARRAVGVIVVAQKKKTYFTKEFPVYSLSSVGIRVGPGDRRDTPKESQAKPSRTTERRKELRLEDRGKQVSVFCSGSAGKQQKQKL</sequence>
<accession>A0A813EJI8</accession>
<organism evidence="2 4">
    <name type="scientific">Polarella glacialis</name>
    <name type="common">Dinoflagellate</name>
    <dbReference type="NCBI Taxonomy" id="89957"/>
    <lineage>
        <taxon>Eukaryota</taxon>
        <taxon>Sar</taxon>
        <taxon>Alveolata</taxon>
        <taxon>Dinophyceae</taxon>
        <taxon>Suessiales</taxon>
        <taxon>Suessiaceae</taxon>
        <taxon>Polarella</taxon>
    </lineage>
</organism>
<feature type="compositionally biased region" description="Basic and acidic residues" evidence="1">
    <location>
        <begin position="63"/>
        <end position="94"/>
    </location>
</feature>
<evidence type="ECO:0000256" key="1">
    <source>
        <dbReference type="SAM" id="MobiDB-lite"/>
    </source>
</evidence>
<dbReference type="Proteomes" id="UP000654075">
    <property type="component" value="Unassembled WGS sequence"/>
</dbReference>
<dbReference type="EMBL" id="CAJNNV010010421">
    <property type="protein sequence ID" value="CAE8598592.1"/>
    <property type="molecule type" value="Genomic_DNA"/>
</dbReference>
<dbReference type="EMBL" id="CAJNNV010025018">
    <property type="protein sequence ID" value="CAE8611362.1"/>
    <property type="molecule type" value="Genomic_DNA"/>
</dbReference>
<evidence type="ECO:0000313" key="4">
    <source>
        <dbReference type="Proteomes" id="UP000654075"/>
    </source>
</evidence>
<gene>
    <name evidence="2" type="ORF">PGLA1383_LOCUS16998</name>
    <name evidence="3" type="ORF">PGLA1383_LOCUS29168</name>
</gene>
<keyword evidence="4" id="KW-1185">Reference proteome</keyword>
<comment type="caution">
    <text evidence="2">The sequence shown here is derived from an EMBL/GenBank/DDBJ whole genome shotgun (WGS) entry which is preliminary data.</text>
</comment>
<evidence type="ECO:0000313" key="3">
    <source>
        <dbReference type="EMBL" id="CAE8611362.1"/>
    </source>
</evidence>
<name>A0A813EJI8_POLGL</name>